<gene>
    <name evidence="4" type="ORF">DU000_10285</name>
</gene>
<feature type="domain" description="AB hydrolase-1" evidence="3">
    <location>
        <begin position="68"/>
        <end position="306"/>
    </location>
</feature>
<dbReference type="Pfam" id="PF00561">
    <property type="entry name" value="Abhydrolase_1"/>
    <property type="match status" value="1"/>
</dbReference>
<comment type="caution">
    <text evidence="4">The sequence shown here is derived from an EMBL/GenBank/DDBJ whole genome shotgun (WGS) entry which is preliminary data.</text>
</comment>
<accession>A0A368KZI9</accession>
<dbReference type="Gene3D" id="3.40.50.1820">
    <property type="entry name" value="alpha/beta hydrolase"/>
    <property type="match status" value="1"/>
</dbReference>
<organism evidence="4 5">
    <name type="scientific">Parvibium lacunae</name>
    <dbReference type="NCBI Taxonomy" id="1888893"/>
    <lineage>
        <taxon>Bacteria</taxon>
        <taxon>Pseudomonadati</taxon>
        <taxon>Pseudomonadota</taxon>
        <taxon>Betaproteobacteria</taxon>
        <taxon>Burkholderiales</taxon>
        <taxon>Alcaligenaceae</taxon>
        <taxon>Parvibium</taxon>
    </lineage>
</organism>
<dbReference type="GO" id="GO:0047372">
    <property type="term" value="F:monoacylglycerol lipase activity"/>
    <property type="evidence" value="ECO:0007669"/>
    <property type="project" value="TreeGrafter"/>
</dbReference>
<dbReference type="PIRSF" id="PIRSF005211">
    <property type="entry name" value="Ab_hydro_YheT"/>
    <property type="match status" value="1"/>
</dbReference>
<dbReference type="InterPro" id="IPR000073">
    <property type="entry name" value="AB_hydrolase_1"/>
</dbReference>
<dbReference type="Proteomes" id="UP000252357">
    <property type="component" value="Unassembled WGS sequence"/>
</dbReference>
<dbReference type="EMBL" id="QPGB01000005">
    <property type="protein sequence ID" value="RCS56730.1"/>
    <property type="molecule type" value="Genomic_DNA"/>
</dbReference>
<evidence type="ECO:0000256" key="1">
    <source>
        <dbReference type="ARBA" id="ARBA00010884"/>
    </source>
</evidence>
<dbReference type="InterPro" id="IPR050960">
    <property type="entry name" value="AB_hydrolase_4_sf"/>
</dbReference>
<feature type="active site" description="Charge relay system" evidence="2">
    <location>
        <position position="148"/>
    </location>
</feature>
<protein>
    <submittedName>
        <fullName evidence="4">Alpha/beta fold hydrolase</fullName>
    </submittedName>
</protein>
<feature type="active site" description="Charge relay system" evidence="2">
    <location>
        <position position="302"/>
    </location>
</feature>
<keyword evidence="4" id="KW-0378">Hydrolase</keyword>
<dbReference type="InterPro" id="IPR029058">
    <property type="entry name" value="AB_hydrolase_fold"/>
</dbReference>
<feature type="active site" description="Charge relay system" evidence="2">
    <location>
        <position position="274"/>
    </location>
</feature>
<keyword evidence="5" id="KW-1185">Reference proteome</keyword>
<sequence length="331" mass="36385">MPHLTSTYRPPAWLPGGHAQTIYAALWAPRPTVAYQRVRWELPDGDFIDVDQLPEPATTATTAATTRPLVVLFHGLEGSSKSHYARALMAVLAQAEWGGWVIHFRGCSGELNRLPRAYHSGDSDEIANLLARVRQAQPQRPIFAVGVSLGGNALLKTLGERPLEHAWLRGAAAVSAPVDLQAGAEALAHGINRLYTRNFLQTLKAKTRAKLAHYPGLVDAEALAACRNFHDFDALVTAPLHGFRDAYHYWQSSASKPWLHAIRCPTLVLNARNDSFLPAHHLPLADAVSPQVWLEQPAHGGHVGFVAGAYPGHLQWLPQRLLQFFQDQLHG</sequence>
<dbReference type="PANTHER" id="PTHR10794">
    <property type="entry name" value="ABHYDROLASE DOMAIN-CONTAINING PROTEIN"/>
    <property type="match status" value="1"/>
</dbReference>
<dbReference type="OrthoDB" id="332676at2"/>
<proteinExistence type="inferred from homology"/>
<dbReference type="PANTHER" id="PTHR10794:SF94">
    <property type="entry name" value="ESTERASE YHET-RELATED"/>
    <property type="match status" value="1"/>
</dbReference>
<dbReference type="InterPro" id="IPR012020">
    <property type="entry name" value="ABHD4"/>
</dbReference>
<reference evidence="4 5" key="1">
    <citation type="journal article" date="2018" name="Int. J. Syst. Evol. Microbiol.">
        <title>Parvibium lacunae gen. nov., sp. nov., a new member of the family Alcaligenaceae isolated from a freshwater pond.</title>
        <authorList>
            <person name="Chen W.M."/>
            <person name="Xie P.B."/>
            <person name="Hsu M.Y."/>
            <person name="Sheu S.Y."/>
        </authorList>
    </citation>
    <scope>NUCLEOTIDE SEQUENCE [LARGE SCALE GENOMIC DNA]</scope>
    <source>
        <strain evidence="4 5">KMB9</strain>
    </source>
</reference>
<dbReference type="RefSeq" id="WP_114403333.1">
    <property type="nucleotide sequence ID" value="NZ_QPGB01000005.1"/>
</dbReference>
<evidence type="ECO:0000256" key="2">
    <source>
        <dbReference type="PIRSR" id="PIRSR005211-1"/>
    </source>
</evidence>
<dbReference type="AlphaFoldDB" id="A0A368KZI9"/>
<comment type="similarity">
    <text evidence="1">Belongs to the AB hydrolase superfamily. AB hydrolase 4 family.</text>
</comment>
<evidence type="ECO:0000313" key="5">
    <source>
        <dbReference type="Proteomes" id="UP000252357"/>
    </source>
</evidence>
<evidence type="ECO:0000259" key="3">
    <source>
        <dbReference type="Pfam" id="PF00561"/>
    </source>
</evidence>
<dbReference type="SUPFAM" id="SSF53474">
    <property type="entry name" value="alpha/beta-Hydrolases"/>
    <property type="match status" value="1"/>
</dbReference>
<name>A0A368KZI9_9BURK</name>
<evidence type="ECO:0000313" key="4">
    <source>
        <dbReference type="EMBL" id="RCS56730.1"/>
    </source>
</evidence>
<dbReference type="GO" id="GO:0034338">
    <property type="term" value="F:short-chain carboxylesterase activity"/>
    <property type="evidence" value="ECO:0007669"/>
    <property type="project" value="TreeGrafter"/>
</dbReference>